<dbReference type="RefSeq" id="WP_014127828.1">
    <property type="nucleotide sequence ID" value="NC_016070.1"/>
</dbReference>
<sequence length="371" mass="40077">MSAGLLAVYAFGPETELGPYVHYGILSMRNRGHVRRAYVYNKEGVQEVDPGRSVGLWGNAAIGCVWAQNCCTEGPDYVLCKMGNEDVRPGGRPESTTYVALTDRGEMYLYRSDLWHLALGAYGFDLALAATETATIDVLGGDLRRSLKVGELVKITQYGVESTGGGGGRLCALEAIYSMRFDSKVDGVPIAELREALASLLAPVDADVIVGVPETGAYYAALLATKAGRPYVPAFVQTTRGRSALLDDMRARLSVVQLKANPVEHLVRGKRVLLVDDSVISGLTLKAVVQVLRRKAGAREISIAVASPPLRSKCPYGVKMPEREAMMANVLTEEEARMALEADGLKWPSVNDLLKVAEARGLRLCAKCFLP</sequence>
<evidence type="ECO:0000256" key="2">
    <source>
        <dbReference type="ARBA" id="ARBA00022962"/>
    </source>
</evidence>
<dbReference type="Proteomes" id="UP000002654">
    <property type="component" value="Chromosome"/>
</dbReference>
<gene>
    <name evidence="4" type="primary">purF</name>
    <name evidence="4" type="ordered locus">TTX_1961</name>
</gene>
<dbReference type="EC" id="2.4.2.14" evidence="4"/>
<dbReference type="AlphaFoldDB" id="G4RLY0"/>
<organism evidence="4 5">
    <name type="scientific">Thermoproteus tenax (strain ATCC 35583 / DSM 2078 / JCM 9277 / NBRC 100435 / Kra 1)</name>
    <dbReference type="NCBI Taxonomy" id="768679"/>
    <lineage>
        <taxon>Archaea</taxon>
        <taxon>Thermoproteota</taxon>
        <taxon>Thermoprotei</taxon>
        <taxon>Thermoproteales</taxon>
        <taxon>Thermoproteaceae</taxon>
        <taxon>Thermoproteus</taxon>
    </lineage>
</organism>
<protein>
    <submittedName>
        <fullName evidence="4">Amidophosphoribosyltransferase</fullName>
        <ecNumber evidence="4">2.4.2.14</ecNumber>
    </submittedName>
</protein>
<reference evidence="4 5" key="1">
    <citation type="journal article" date="2011" name="PLoS ONE">
        <title>The complete genome sequence of Thermoproteus tenax: a physiologically versatile member of the Crenarchaeota.</title>
        <authorList>
            <person name="Siebers B."/>
            <person name="Zaparty M."/>
            <person name="Raddatz G."/>
            <person name="Tjaden B."/>
            <person name="Albers S.V."/>
            <person name="Bell S.D."/>
            <person name="Blombach F."/>
            <person name="Kletzin A."/>
            <person name="Kyrpides N."/>
            <person name="Lanz C."/>
            <person name="Plagens A."/>
            <person name="Rampp M."/>
            <person name="Rosinus A."/>
            <person name="von Jan M."/>
            <person name="Makarova K.S."/>
            <person name="Klenk H.P."/>
            <person name="Schuster S.C."/>
            <person name="Hensel R."/>
        </authorList>
    </citation>
    <scope>NUCLEOTIDE SEQUENCE [LARGE SCALE GENOMIC DNA]</scope>
    <source>
        <strain evidence="5">ATCC 35583 / DSM 2078 / JCM 9277 / NBRC 100435 / Kra 1</strain>
    </source>
</reference>
<dbReference type="PaxDb" id="768679-TTX_1961"/>
<dbReference type="EMBL" id="FN869859">
    <property type="protein sequence ID" value="CCC82575.1"/>
    <property type="molecule type" value="Genomic_DNA"/>
</dbReference>
<dbReference type="KEGG" id="ttn:TTX_1961"/>
<dbReference type="InterPro" id="IPR029057">
    <property type="entry name" value="PRTase-like"/>
</dbReference>
<dbReference type="SUPFAM" id="SSF53271">
    <property type="entry name" value="PRTase-like"/>
    <property type="match status" value="1"/>
</dbReference>
<dbReference type="STRING" id="768679.TTX_1961"/>
<dbReference type="CDD" id="cd06223">
    <property type="entry name" value="PRTases_typeI"/>
    <property type="match status" value="1"/>
</dbReference>
<evidence type="ECO:0000313" key="5">
    <source>
        <dbReference type="Proteomes" id="UP000002654"/>
    </source>
</evidence>
<feature type="domain" description="Phosphoribosyltransferase" evidence="3">
    <location>
        <begin position="206"/>
        <end position="306"/>
    </location>
</feature>
<accession>G4RLY0</accession>
<evidence type="ECO:0000259" key="3">
    <source>
        <dbReference type="Pfam" id="PF00156"/>
    </source>
</evidence>
<dbReference type="HOGENOM" id="CLU_022389_3_0_2"/>
<name>G4RLY0_THETK</name>
<dbReference type="eggNOG" id="arCOG00094">
    <property type="taxonomic scope" value="Archaea"/>
</dbReference>
<dbReference type="InterPro" id="IPR000836">
    <property type="entry name" value="PRTase_dom"/>
</dbReference>
<proteinExistence type="predicted"/>
<keyword evidence="4" id="KW-0328">Glycosyltransferase</keyword>
<dbReference type="Pfam" id="PF00156">
    <property type="entry name" value="Pribosyltran"/>
    <property type="match status" value="1"/>
</dbReference>
<evidence type="ECO:0000313" key="4">
    <source>
        <dbReference type="EMBL" id="CCC82575.1"/>
    </source>
</evidence>
<dbReference type="OrthoDB" id="5976at2157"/>
<dbReference type="GO" id="GO:0004044">
    <property type="term" value="F:amidophosphoribosyltransferase activity"/>
    <property type="evidence" value="ECO:0007669"/>
    <property type="project" value="UniProtKB-EC"/>
</dbReference>
<keyword evidence="2" id="KW-0315">Glutamine amidotransferase</keyword>
<keyword evidence="1 4" id="KW-0808">Transferase</keyword>
<dbReference type="GeneID" id="11262847"/>
<evidence type="ECO:0000256" key="1">
    <source>
        <dbReference type="ARBA" id="ARBA00022679"/>
    </source>
</evidence>
<dbReference type="Gene3D" id="3.40.50.2020">
    <property type="match status" value="1"/>
</dbReference>
<dbReference type="PATRIC" id="fig|768679.9.peg.1984"/>
<dbReference type="PANTHER" id="PTHR11907">
    <property type="entry name" value="AMIDOPHOSPHORIBOSYLTRANSFERASE"/>
    <property type="match status" value="1"/>
</dbReference>
<keyword evidence="5" id="KW-1185">Reference proteome</keyword>